<reference evidence="9 10" key="1">
    <citation type="submission" date="2019-10" db="EMBL/GenBank/DDBJ databases">
        <title>Streptomyces smaragdinus sp. nov. and Streptomyces fabii sp. nov., isolated from the gut of fungus growing-termite Macrotermes natalensis.</title>
        <authorList>
            <person name="Schwitalla J."/>
            <person name="Benndorf R."/>
            <person name="Martin K."/>
            <person name="De Beer W."/>
            <person name="Kaster A.-K."/>
            <person name="Vollmers J."/>
            <person name="Poulsen M."/>
            <person name="Beemelmanns C."/>
        </authorList>
    </citation>
    <scope>NUCLEOTIDE SEQUENCE [LARGE SCALE GENOMIC DNA]</scope>
    <source>
        <strain evidence="9 10">RB5</strain>
    </source>
</reference>
<feature type="transmembrane region" description="Helical" evidence="7">
    <location>
        <begin position="278"/>
        <end position="298"/>
    </location>
</feature>
<feature type="transmembrane region" description="Helical" evidence="7">
    <location>
        <begin position="233"/>
        <end position="251"/>
    </location>
</feature>
<name>A0A7K0CSG4_9ACTN</name>
<keyword evidence="4 7" id="KW-0812">Transmembrane</keyword>
<comment type="subcellular location">
    <subcellularLocation>
        <location evidence="1">Cell membrane</location>
        <topology evidence="1">Multi-pass membrane protein</topology>
    </subcellularLocation>
</comment>
<dbReference type="Pfam" id="PF13620">
    <property type="entry name" value="CarboxypepD_reg"/>
    <property type="match status" value="1"/>
</dbReference>
<evidence type="ECO:0000256" key="5">
    <source>
        <dbReference type="ARBA" id="ARBA00022989"/>
    </source>
</evidence>
<dbReference type="PANTHER" id="PTHR33406:SF11">
    <property type="entry name" value="MEMBRANE PROTEIN SCO6666-RELATED"/>
    <property type="match status" value="1"/>
</dbReference>
<feature type="transmembrane region" description="Helical" evidence="7">
    <location>
        <begin position="525"/>
        <end position="544"/>
    </location>
</feature>
<feature type="transmembrane region" description="Helical" evidence="7">
    <location>
        <begin position="592"/>
        <end position="614"/>
    </location>
</feature>
<evidence type="ECO:0000259" key="8">
    <source>
        <dbReference type="Pfam" id="PF03176"/>
    </source>
</evidence>
<evidence type="ECO:0000313" key="9">
    <source>
        <dbReference type="EMBL" id="MQY16391.1"/>
    </source>
</evidence>
<comment type="similarity">
    <text evidence="2">Belongs to the resistance-nodulation-cell division (RND) (TC 2.A.6) family. MmpL subfamily.</text>
</comment>
<gene>
    <name evidence="9" type="primary">ydfJ_5</name>
    <name evidence="9" type="ORF">SRB5_65900</name>
</gene>
<protein>
    <submittedName>
        <fullName evidence="9">Membrane protein YdfJ</fullName>
    </submittedName>
</protein>
<feature type="transmembrane region" description="Helical" evidence="7">
    <location>
        <begin position="175"/>
        <end position="194"/>
    </location>
</feature>
<dbReference type="RefSeq" id="WP_323378885.1">
    <property type="nucleotide sequence ID" value="NZ_WEGJ01000054.1"/>
</dbReference>
<keyword evidence="3" id="KW-1003">Cell membrane</keyword>
<dbReference type="InterPro" id="IPR008969">
    <property type="entry name" value="CarboxyPept-like_regulatory"/>
</dbReference>
<dbReference type="PANTHER" id="PTHR33406">
    <property type="entry name" value="MEMBRANE PROTEIN MJ1562-RELATED"/>
    <property type="match status" value="1"/>
</dbReference>
<evidence type="ECO:0000256" key="2">
    <source>
        <dbReference type="ARBA" id="ARBA00010157"/>
    </source>
</evidence>
<keyword evidence="5 7" id="KW-1133">Transmembrane helix</keyword>
<organism evidence="9 10">
    <name type="scientific">Streptomyces smaragdinus</name>
    <dbReference type="NCBI Taxonomy" id="2585196"/>
    <lineage>
        <taxon>Bacteria</taxon>
        <taxon>Bacillati</taxon>
        <taxon>Actinomycetota</taxon>
        <taxon>Actinomycetes</taxon>
        <taxon>Kitasatosporales</taxon>
        <taxon>Streptomycetaceae</taxon>
        <taxon>Streptomyces</taxon>
    </lineage>
</organism>
<dbReference type="AlphaFoldDB" id="A0A7K0CSG4"/>
<dbReference type="Pfam" id="PF03176">
    <property type="entry name" value="MMPL"/>
    <property type="match status" value="2"/>
</dbReference>
<sequence>MAALARFCFRHRYVVLLLWVVALAGIGLAGSAAGTHYRNDFELPGTESSHAVDLLKKEFPDSAGDTDTVVWQVPEGRDVRDAEVRTAMTAALTKVDGLPQIGEVRSPYARTGAAQISEDGRIAYAEVVFTEQAYSVQKDEVEQVIDAAQSTRGDVDGLRVELGGQAIQAAQEPPGGLAEGVGILAAAVILTFAFGSLLAMLLPIICAVFGIGAGLMTVGLLSHTFNMGDIAPLLGSLIGLGVSIDYALFIVTRHRTGLRRGLDPEEAAVRALNTAGRAVLFAGGTVCVALLGMLTLGMSFLNGIAVAGSVTVLFGVAAAVTLLPALLGVLGTRVLSRRQRRRLAEHGPEAEAVTGRSARWSALVERRPRVIAAVAAVIMVLVAVPLLSLRLGTTDQGNDPESATTRKAYDLLAEGFGPGFNGPLALVAEIPADGDRAALDRLVAAVGDTEGVAAVAPAPVPEGARLTVVTVVPTTSPQSKATDELIDRLRDSVIPEAEQGSTLRVSVGGATAINKDFAAVISDKLPLFIGVIIALGFVLLLLAFRSLVVPLTAALMNLLAATAAFGMLVAVFQWGWGSSLLGLGDEVPINSFLPVIMLAMLFGLSMDYQVFLVSRMHEEWVHTRDNARAVRVGLAESSRVINSAAIIMVCVFSAFILSGDIGGVMAGLGLAGAVALDAFVIRTMLVPAVMHMVGRANWWLPGWLDRRLPHVAVEPAEDAVVSSPAPSPVPVPSRELVTVGALKAPVPVGGGGAPEPAVIRGTVRDSLGVPLPRCALTLLSGAGRQVGKTRSGDDGSYELTAPGSGSYTLVATSPALGAASVHVLVGTGAVERDLTIAIED</sequence>
<proteinExistence type="inferred from homology"/>
<evidence type="ECO:0000256" key="4">
    <source>
        <dbReference type="ARBA" id="ARBA00022692"/>
    </source>
</evidence>
<feature type="transmembrane region" description="Helical" evidence="7">
    <location>
        <begin position="201"/>
        <end position="221"/>
    </location>
</feature>
<feature type="transmembrane region" description="Helical" evidence="7">
    <location>
        <begin position="664"/>
        <end position="685"/>
    </location>
</feature>
<feature type="domain" description="Membrane transport protein MMPL" evidence="8">
    <location>
        <begin position="44"/>
        <end position="370"/>
    </location>
</feature>
<evidence type="ECO:0000256" key="3">
    <source>
        <dbReference type="ARBA" id="ARBA00022475"/>
    </source>
</evidence>
<feature type="transmembrane region" description="Helical" evidence="7">
    <location>
        <begin position="304"/>
        <end position="332"/>
    </location>
</feature>
<dbReference type="SUPFAM" id="SSF49464">
    <property type="entry name" value="Carboxypeptidase regulatory domain-like"/>
    <property type="match status" value="1"/>
</dbReference>
<dbReference type="Proteomes" id="UP000466345">
    <property type="component" value="Unassembled WGS sequence"/>
</dbReference>
<dbReference type="InterPro" id="IPR004869">
    <property type="entry name" value="MMPL_dom"/>
</dbReference>
<accession>A0A7K0CSG4</accession>
<feature type="transmembrane region" description="Helical" evidence="7">
    <location>
        <begin position="370"/>
        <end position="389"/>
    </location>
</feature>
<feature type="transmembrane region" description="Helical" evidence="7">
    <location>
        <begin position="551"/>
        <end position="572"/>
    </location>
</feature>
<dbReference type="InterPro" id="IPR050545">
    <property type="entry name" value="Mycobact_MmpL"/>
</dbReference>
<comment type="caution">
    <text evidence="9">The sequence shown here is derived from an EMBL/GenBank/DDBJ whole genome shotgun (WGS) entry which is preliminary data.</text>
</comment>
<dbReference type="GO" id="GO:0005886">
    <property type="term" value="C:plasma membrane"/>
    <property type="evidence" value="ECO:0007669"/>
    <property type="project" value="UniProtKB-SubCell"/>
</dbReference>
<evidence type="ECO:0000256" key="7">
    <source>
        <dbReference type="SAM" id="Phobius"/>
    </source>
</evidence>
<evidence type="ECO:0000256" key="1">
    <source>
        <dbReference type="ARBA" id="ARBA00004651"/>
    </source>
</evidence>
<dbReference type="Gene3D" id="1.20.1640.10">
    <property type="entry name" value="Multidrug efflux transporter AcrB transmembrane domain"/>
    <property type="match status" value="2"/>
</dbReference>
<feature type="transmembrane region" description="Helical" evidence="7">
    <location>
        <begin position="640"/>
        <end position="658"/>
    </location>
</feature>
<keyword evidence="10" id="KW-1185">Reference proteome</keyword>
<evidence type="ECO:0000313" key="10">
    <source>
        <dbReference type="Proteomes" id="UP000466345"/>
    </source>
</evidence>
<evidence type="ECO:0000256" key="6">
    <source>
        <dbReference type="ARBA" id="ARBA00023136"/>
    </source>
</evidence>
<keyword evidence="6 7" id="KW-0472">Membrane</keyword>
<dbReference type="EMBL" id="WEGJ01000054">
    <property type="protein sequence ID" value="MQY16391.1"/>
    <property type="molecule type" value="Genomic_DNA"/>
</dbReference>
<feature type="domain" description="Membrane transport protein MMPL" evidence="8">
    <location>
        <begin position="435"/>
        <end position="699"/>
    </location>
</feature>
<dbReference type="SUPFAM" id="SSF82866">
    <property type="entry name" value="Multidrug efflux transporter AcrB transmembrane domain"/>
    <property type="match status" value="2"/>
</dbReference>